<dbReference type="Pfam" id="PF14214">
    <property type="entry name" value="Helitron_like_N"/>
    <property type="match status" value="1"/>
</dbReference>
<evidence type="ECO:0000313" key="2">
    <source>
        <dbReference type="EMBL" id="KZT31327.1"/>
    </source>
</evidence>
<dbReference type="STRING" id="1314776.A0A165WM96"/>
<dbReference type="Proteomes" id="UP000076798">
    <property type="component" value="Unassembled WGS sequence"/>
</dbReference>
<dbReference type="InterPro" id="IPR025476">
    <property type="entry name" value="Helitron_helicase-like"/>
</dbReference>
<dbReference type="AlphaFoldDB" id="A0A165WM96"/>
<name>A0A165WM96_9AGAM</name>
<keyword evidence="3" id="KW-1185">Reference proteome</keyword>
<organism evidence="2 3">
    <name type="scientific">Sistotremastrum suecicum HHB10207 ss-3</name>
    <dbReference type="NCBI Taxonomy" id="1314776"/>
    <lineage>
        <taxon>Eukaryota</taxon>
        <taxon>Fungi</taxon>
        <taxon>Dikarya</taxon>
        <taxon>Basidiomycota</taxon>
        <taxon>Agaricomycotina</taxon>
        <taxon>Agaricomycetes</taxon>
        <taxon>Sistotremastrales</taxon>
        <taxon>Sistotremastraceae</taxon>
        <taxon>Sistotremastrum</taxon>
    </lineage>
</organism>
<feature type="non-terminal residue" evidence="2">
    <location>
        <position position="217"/>
    </location>
</feature>
<gene>
    <name evidence="2" type="ORF">SISSUDRAFT_995281</name>
</gene>
<accession>A0A165WM96</accession>
<proteinExistence type="predicted"/>
<evidence type="ECO:0000259" key="1">
    <source>
        <dbReference type="Pfam" id="PF14214"/>
    </source>
</evidence>
<protein>
    <recommendedName>
        <fullName evidence="1">Helitron helicase-like domain-containing protein</fullName>
    </recommendedName>
</protein>
<dbReference type="OrthoDB" id="432234at2759"/>
<dbReference type="EMBL" id="KV428649">
    <property type="protein sequence ID" value="KZT31327.1"/>
    <property type="molecule type" value="Genomic_DNA"/>
</dbReference>
<sequence>MSVSQRDWDTVSQQIATLTPDVIQSVADHIENEGNTQGLSTEQKRVLTLLKRVNTISSHLPGSQACKVKARNDIRGYMGYFGLTHVFLTMNTNAHHCPVFHVMFGDQAVDLSSRFPIMASSDERAWRLNRDPVAAADFFEFMCEMFLEHMCAWDSRTRKSKTGGGIMGNLRAYFGVSEFTDRAQLHGHFLIWLEGGLNPSDLHRRLETDTEFSTRFF</sequence>
<reference evidence="2 3" key="1">
    <citation type="journal article" date="2016" name="Mol. Biol. Evol.">
        <title>Comparative Genomics of Early-Diverging Mushroom-Forming Fungi Provides Insights into the Origins of Lignocellulose Decay Capabilities.</title>
        <authorList>
            <person name="Nagy L.G."/>
            <person name="Riley R."/>
            <person name="Tritt A."/>
            <person name="Adam C."/>
            <person name="Daum C."/>
            <person name="Floudas D."/>
            <person name="Sun H."/>
            <person name="Yadav J.S."/>
            <person name="Pangilinan J."/>
            <person name="Larsson K.H."/>
            <person name="Matsuura K."/>
            <person name="Barry K."/>
            <person name="Labutti K."/>
            <person name="Kuo R."/>
            <person name="Ohm R.A."/>
            <person name="Bhattacharya S.S."/>
            <person name="Shirouzu T."/>
            <person name="Yoshinaga Y."/>
            <person name="Martin F.M."/>
            <person name="Grigoriev I.V."/>
            <person name="Hibbett D.S."/>
        </authorList>
    </citation>
    <scope>NUCLEOTIDE SEQUENCE [LARGE SCALE GENOMIC DNA]</scope>
    <source>
        <strain evidence="2 3">HHB10207 ss-3</strain>
    </source>
</reference>
<evidence type="ECO:0000313" key="3">
    <source>
        <dbReference type="Proteomes" id="UP000076798"/>
    </source>
</evidence>
<feature type="domain" description="Helitron helicase-like" evidence="1">
    <location>
        <begin position="4"/>
        <end position="191"/>
    </location>
</feature>